<evidence type="ECO:0000256" key="8">
    <source>
        <dbReference type="ARBA" id="ARBA00022741"/>
    </source>
</evidence>
<evidence type="ECO:0000256" key="4">
    <source>
        <dbReference type="ARBA" id="ARBA00022475"/>
    </source>
</evidence>
<dbReference type="EC" id="2.7.13.3" evidence="3"/>
<keyword evidence="11 14" id="KW-1133">Transmembrane helix</keyword>
<keyword evidence="10 17" id="KW-0067">ATP-binding</keyword>
<keyword evidence="4" id="KW-1003">Cell membrane</keyword>
<evidence type="ECO:0000259" key="16">
    <source>
        <dbReference type="PROSITE" id="PS50885"/>
    </source>
</evidence>
<evidence type="ECO:0000256" key="12">
    <source>
        <dbReference type="ARBA" id="ARBA00023012"/>
    </source>
</evidence>
<name>A0ABV7WQR7_9GAMM</name>
<comment type="caution">
    <text evidence="17">The sequence shown here is derived from an EMBL/GenBank/DDBJ whole genome shotgun (WGS) entry which is preliminary data.</text>
</comment>
<dbReference type="RefSeq" id="WP_377362760.1">
    <property type="nucleotide sequence ID" value="NZ_JBHRYN010000010.1"/>
</dbReference>
<dbReference type="Pfam" id="PF00512">
    <property type="entry name" value="HisKA"/>
    <property type="match status" value="1"/>
</dbReference>
<organism evidence="17 18">
    <name type="scientific">Reinekea marina</name>
    <dbReference type="NCBI Taxonomy" id="1310421"/>
    <lineage>
        <taxon>Bacteria</taxon>
        <taxon>Pseudomonadati</taxon>
        <taxon>Pseudomonadota</taxon>
        <taxon>Gammaproteobacteria</taxon>
        <taxon>Oceanospirillales</taxon>
        <taxon>Saccharospirillaceae</taxon>
        <taxon>Reinekea</taxon>
    </lineage>
</organism>
<sequence length="460" mass="52192">MFYSLRTKLFLSILFINTLLIATVLWLNSTSFNQNFADYVNKQEARRLQPLLESLAAYNQRNQGWQALQNNPKQWVALINLSYPTLMNDRRRFSPRPPYLERLLLKSEQGELIVGREDPNKRFVWVPITNDASDTLGYIGYQPNERLDAQVDNIFRAQYKEQIRWIAVALLITSAVFAIFISGVIARPLRKVSTALAEMAAGNYHQTITHNSQDELGQLAQDVKQLADTLQENQKSRSQWVTDIAHELRTPIAVLLADIESAQDGIRETNEDWLKSLQWQAERMGRLVNDLNELSGSEVGALQYKKAPVDLKQLMFASLEQYSSRLNESNIKLSMSTKGKNFLAFIDEQRIEQLFSNLMQNTLRYTDSPGQLSLQLLEQDSMLLLTWSDSSPGVAETEFPKLFDRLYRVDSSRNRKTGGSGLGLAIVKNIVHAHQGTVVAKSSELGGVTIELTLPKAIQE</sequence>
<proteinExistence type="predicted"/>
<dbReference type="InterPro" id="IPR003661">
    <property type="entry name" value="HisK_dim/P_dom"/>
</dbReference>
<dbReference type="SMART" id="SM00388">
    <property type="entry name" value="HisKA"/>
    <property type="match status" value="1"/>
</dbReference>
<protein>
    <recommendedName>
        <fullName evidence="3">histidine kinase</fullName>
        <ecNumber evidence="3">2.7.13.3</ecNumber>
    </recommendedName>
</protein>
<dbReference type="SUPFAM" id="SSF47384">
    <property type="entry name" value="Homodimeric domain of signal transducing histidine kinase"/>
    <property type="match status" value="1"/>
</dbReference>
<dbReference type="InterPro" id="IPR003594">
    <property type="entry name" value="HATPase_dom"/>
</dbReference>
<dbReference type="InterPro" id="IPR036097">
    <property type="entry name" value="HisK_dim/P_sf"/>
</dbReference>
<feature type="transmembrane region" description="Helical" evidence="14">
    <location>
        <begin position="9"/>
        <end position="27"/>
    </location>
</feature>
<evidence type="ECO:0000256" key="14">
    <source>
        <dbReference type="SAM" id="Phobius"/>
    </source>
</evidence>
<dbReference type="PRINTS" id="PR00344">
    <property type="entry name" value="BCTRLSENSOR"/>
</dbReference>
<keyword evidence="8" id="KW-0547">Nucleotide-binding</keyword>
<reference evidence="18" key="1">
    <citation type="journal article" date="2019" name="Int. J. Syst. Evol. Microbiol.">
        <title>The Global Catalogue of Microorganisms (GCM) 10K type strain sequencing project: providing services to taxonomists for standard genome sequencing and annotation.</title>
        <authorList>
            <consortium name="The Broad Institute Genomics Platform"/>
            <consortium name="The Broad Institute Genome Sequencing Center for Infectious Disease"/>
            <person name="Wu L."/>
            <person name="Ma J."/>
        </authorList>
    </citation>
    <scope>NUCLEOTIDE SEQUENCE [LARGE SCALE GENOMIC DNA]</scope>
    <source>
        <strain evidence="18">CECT 8288</strain>
    </source>
</reference>
<evidence type="ECO:0000256" key="1">
    <source>
        <dbReference type="ARBA" id="ARBA00000085"/>
    </source>
</evidence>
<keyword evidence="13 14" id="KW-0472">Membrane</keyword>
<dbReference type="PROSITE" id="PS50109">
    <property type="entry name" value="HIS_KIN"/>
    <property type="match status" value="1"/>
</dbReference>
<comment type="subcellular location">
    <subcellularLocation>
        <location evidence="2">Cell membrane</location>
        <topology evidence="2">Multi-pass membrane protein</topology>
    </subcellularLocation>
</comment>
<keyword evidence="7 14" id="KW-0812">Transmembrane</keyword>
<evidence type="ECO:0000256" key="2">
    <source>
        <dbReference type="ARBA" id="ARBA00004651"/>
    </source>
</evidence>
<evidence type="ECO:0000256" key="9">
    <source>
        <dbReference type="ARBA" id="ARBA00022777"/>
    </source>
</evidence>
<evidence type="ECO:0000259" key="15">
    <source>
        <dbReference type="PROSITE" id="PS50109"/>
    </source>
</evidence>
<evidence type="ECO:0000256" key="3">
    <source>
        <dbReference type="ARBA" id="ARBA00012438"/>
    </source>
</evidence>
<dbReference type="Gene3D" id="6.10.340.10">
    <property type="match status" value="1"/>
</dbReference>
<dbReference type="EMBL" id="JBHRYN010000010">
    <property type="protein sequence ID" value="MFC3701670.1"/>
    <property type="molecule type" value="Genomic_DNA"/>
</dbReference>
<dbReference type="InterPro" id="IPR050398">
    <property type="entry name" value="HssS/ArlS-like"/>
</dbReference>
<keyword evidence="12" id="KW-0902">Two-component regulatory system</keyword>
<dbReference type="SUPFAM" id="SSF55874">
    <property type="entry name" value="ATPase domain of HSP90 chaperone/DNA topoisomerase II/histidine kinase"/>
    <property type="match status" value="1"/>
</dbReference>
<gene>
    <name evidence="17" type="ORF">ACFOND_08480</name>
</gene>
<dbReference type="SUPFAM" id="SSF158472">
    <property type="entry name" value="HAMP domain-like"/>
    <property type="match status" value="1"/>
</dbReference>
<dbReference type="Gene3D" id="1.10.287.130">
    <property type="match status" value="1"/>
</dbReference>
<dbReference type="PANTHER" id="PTHR45528:SF1">
    <property type="entry name" value="SENSOR HISTIDINE KINASE CPXA"/>
    <property type="match status" value="1"/>
</dbReference>
<keyword evidence="9" id="KW-0418">Kinase</keyword>
<feature type="domain" description="HAMP" evidence="16">
    <location>
        <begin position="183"/>
        <end position="235"/>
    </location>
</feature>
<dbReference type="InterPro" id="IPR036890">
    <property type="entry name" value="HATPase_C_sf"/>
</dbReference>
<evidence type="ECO:0000313" key="18">
    <source>
        <dbReference type="Proteomes" id="UP001595710"/>
    </source>
</evidence>
<dbReference type="InterPro" id="IPR005467">
    <property type="entry name" value="His_kinase_dom"/>
</dbReference>
<dbReference type="InterPro" id="IPR004358">
    <property type="entry name" value="Sig_transdc_His_kin-like_C"/>
</dbReference>
<evidence type="ECO:0000313" key="17">
    <source>
        <dbReference type="EMBL" id="MFC3701670.1"/>
    </source>
</evidence>
<dbReference type="CDD" id="cd06225">
    <property type="entry name" value="HAMP"/>
    <property type="match status" value="1"/>
</dbReference>
<dbReference type="GO" id="GO:0005524">
    <property type="term" value="F:ATP binding"/>
    <property type="evidence" value="ECO:0007669"/>
    <property type="project" value="UniProtKB-KW"/>
</dbReference>
<dbReference type="PANTHER" id="PTHR45528">
    <property type="entry name" value="SENSOR HISTIDINE KINASE CPXA"/>
    <property type="match status" value="1"/>
</dbReference>
<keyword evidence="5" id="KW-0597">Phosphoprotein</keyword>
<evidence type="ECO:0000256" key="6">
    <source>
        <dbReference type="ARBA" id="ARBA00022679"/>
    </source>
</evidence>
<keyword evidence="18" id="KW-1185">Reference proteome</keyword>
<evidence type="ECO:0000256" key="11">
    <source>
        <dbReference type="ARBA" id="ARBA00022989"/>
    </source>
</evidence>
<dbReference type="Gene3D" id="3.30.565.10">
    <property type="entry name" value="Histidine kinase-like ATPase, C-terminal domain"/>
    <property type="match status" value="1"/>
</dbReference>
<evidence type="ECO:0000256" key="5">
    <source>
        <dbReference type="ARBA" id="ARBA00022553"/>
    </source>
</evidence>
<feature type="domain" description="Histidine kinase" evidence="15">
    <location>
        <begin position="243"/>
        <end position="458"/>
    </location>
</feature>
<feature type="transmembrane region" description="Helical" evidence="14">
    <location>
        <begin position="165"/>
        <end position="186"/>
    </location>
</feature>
<accession>A0ABV7WQR7</accession>
<evidence type="ECO:0000256" key="13">
    <source>
        <dbReference type="ARBA" id="ARBA00023136"/>
    </source>
</evidence>
<evidence type="ECO:0000256" key="7">
    <source>
        <dbReference type="ARBA" id="ARBA00022692"/>
    </source>
</evidence>
<dbReference type="SMART" id="SM00304">
    <property type="entry name" value="HAMP"/>
    <property type="match status" value="1"/>
</dbReference>
<evidence type="ECO:0000256" key="10">
    <source>
        <dbReference type="ARBA" id="ARBA00022840"/>
    </source>
</evidence>
<keyword evidence="6" id="KW-0808">Transferase</keyword>
<dbReference type="Pfam" id="PF00672">
    <property type="entry name" value="HAMP"/>
    <property type="match status" value="1"/>
</dbReference>
<comment type="catalytic activity">
    <reaction evidence="1">
        <text>ATP + protein L-histidine = ADP + protein N-phospho-L-histidine.</text>
        <dbReference type="EC" id="2.7.13.3"/>
    </reaction>
</comment>
<dbReference type="SMART" id="SM00387">
    <property type="entry name" value="HATPase_c"/>
    <property type="match status" value="1"/>
</dbReference>
<dbReference type="InterPro" id="IPR003660">
    <property type="entry name" value="HAMP_dom"/>
</dbReference>
<dbReference type="Pfam" id="PF02518">
    <property type="entry name" value="HATPase_c"/>
    <property type="match status" value="1"/>
</dbReference>
<dbReference type="PROSITE" id="PS50885">
    <property type="entry name" value="HAMP"/>
    <property type="match status" value="1"/>
</dbReference>
<dbReference type="CDD" id="cd00082">
    <property type="entry name" value="HisKA"/>
    <property type="match status" value="1"/>
</dbReference>
<dbReference type="Proteomes" id="UP001595710">
    <property type="component" value="Unassembled WGS sequence"/>
</dbReference>